<evidence type="ECO:0000256" key="4">
    <source>
        <dbReference type="ARBA" id="ARBA00022989"/>
    </source>
</evidence>
<dbReference type="Pfam" id="PF01679">
    <property type="entry name" value="Pmp3"/>
    <property type="match status" value="1"/>
</dbReference>
<dbReference type="EMBL" id="CP042425">
    <property type="protein sequence ID" value="QEL18168.1"/>
    <property type="molecule type" value="Genomic_DNA"/>
</dbReference>
<accession>A0A5C1AMN7</accession>
<gene>
    <name evidence="6" type="ORF">PX52LOC_05182</name>
</gene>
<name>A0A5C1AMN7_9BACT</name>
<protein>
    <submittedName>
        <fullName evidence="6">YqaE/Pmp3 family membrane protein</fullName>
    </submittedName>
</protein>
<evidence type="ECO:0000256" key="3">
    <source>
        <dbReference type="ARBA" id="ARBA00022692"/>
    </source>
</evidence>
<keyword evidence="5" id="KW-0472">Membrane</keyword>
<evidence type="ECO:0000256" key="1">
    <source>
        <dbReference type="ARBA" id="ARBA00004370"/>
    </source>
</evidence>
<dbReference type="KEGG" id="lrs:PX52LOC_05182"/>
<evidence type="ECO:0000313" key="6">
    <source>
        <dbReference type="EMBL" id="QEL18168.1"/>
    </source>
</evidence>
<keyword evidence="4" id="KW-1133">Transmembrane helix</keyword>
<comment type="subcellular location">
    <subcellularLocation>
        <location evidence="1">Membrane</location>
    </subcellularLocation>
</comment>
<dbReference type="RefSeq" id="WP_178132571.1">
    <property type="nucleotide sequence ID" value="NZ_CP042425.1"/>
</dbReference>
<reference evidence="7" key="1">
    <citation type="submission" date="2019-08" db="EMBL/GenBank/DDBJ databases">
        <title>Limnoglobus roseus gen. nov., sp. nov., a novel freshwater planctomycete with a giant genome from the family Gemmataceae.</title>
        <authorList>
            <person name="Kulichevskaya I.S."/>
            <person name="Naumoff D.G."/>
            <person name="Miroshnikov K."/>
            <person name="Ivanova A."/>
            <person name="Philippov D.A."/>
            <person name="Hakobyan A."/>
            <person name="Rijpstra I.C."/>
            <person name="Sinninghe Damste J.S."/>
            <person name="Liesack W."/>
            <person name="Dedysh S.N."/>
        </authorList>
    </citation>
    <scope>NUCLEOTIDE SEQUENCE [LARGE SCALE GENOMIC DNA]</scope>
    <source>
        <strain evidence="7">PX52</strain>
    </source>
</reference>
<keyword evidence="3" id="KW-0812">Transmembrane</keyword>
<dbReference type="InterPro" id="IPR000612">
    <property type="entry name" value="PMP3"/>
</dbReference>
<organism evidence="6 7">
    <name type="scientific">Limnoglobus roseus</name>
    <dbReference type="NCBI Taxonomy" id="2598579"/>
    <lineage>
        <taxon>Bacteria</taxon>
        <taxon>Pseudomonadati</taxon>
        <taxon>Planctomycetota</taxon>
        <taxon>Planctomycetia</taxon>
        <taxon>Gemmatales</taxon>
        <taxon>Gemmataceae</taxon>
        <taxon>Limnoglobus</taxon>
    </lineage>
</organism>
<sequence length="63" mass="6892">MLTILSILCPPVAVLATGQPRAAVKTAGLTLLLFVPGVLYARREVERYTVCRQYEPVFRAMGA</sequence>
<proteinExistence type="inferred from homology"/>
<comment type="similarity">
    <text evidence="2">Belongs to the UPF0057 (PMP3) family.</text>
</comment>
<dbReference type="Proteomes" id="UP000324974">
    <property type="component" value="Chromosome"/>
</dbReference>
<dbReference type="GO" id="GO:0016020">
    <property type="term" value="C:membrane"/>
    <property type="evidence" value="ECO:0007669"/>
    <property type="project" value="UniProtKB-SubCell"/>
</dbReference>
<dbReference type="AlphaFoldDB" id="A0A5C1AMN7"/>
<keyword evidence="7" id="KW-1185">Reference proteome</keyword>
<evidence type="ECO:0000256" key="5">
    <source>
        <dbReference type="ARBA" id="ARBA00023136"/>
    </source>
</evidence>
<evidence type="ECO:0000256" key="2">
    <source>
        <dbReference type="ARBA" id="ARBA00009530"/>
    </source>
</evidence>
<evidence type="ECO:0000313" key="7">
    <source>
        <dbReference type="Proteomes" id="UP000324974"/>
    </source>
</evidence>